<protein>
    <submittedName>
        <fullName evidence="1">Uncharacterized protein</fullName>
    </submittedName>
</protein>
<sequence>MDDLKFLSVKDIMKLLNCSKHEASKLRNEIADEYRITPKRVTSVHLKKYLKL</sequence>
<dbReference type="EMBL" id="CDOG01000038">
    <property type="protein sequence ID" value="CEN40593.1"/>
    <property type="molecule type" value="Genomic_DNA"/>
</dbReference>
<gene>
    <name evidence="1" type="ORF">CCYN74_430036</name>
</gene>
<proteinExistence type="predicted"/>
<accession>A0A0B7HSR3</accession>
<dbReference type="GeneID" id="96782458"/>
<dbReference type="Proteomes" id="UP000038083">
    <property type="component" value="Unassembled WGS sequence"/>
</dbReference>
<evidence type="ECO:0000313" key="2">
    <source>
        <dbReference type="Proteomes" id="UP000038083"/>
    </source>
</evidence>
<dbReference type="AlphaFoldDB" id="A0A0B7HSR3"/>
<organism evidence="1 2">
    <name type="scientific">Capnocytophaga cynodegmi</name>
    <dbReference type="NCBI Taxonomy" id="28189"/>
    <lineage>
        <taxon>Bacteria</taxon>
        <taxon>Pseudomonadati</taxon>
        <taxon>Bacteroidota</taxon>
        <taxon>Flavobacteriia</taxon>
        <taxon>Flavobacteriales</taxon>
        <taxon>Flavobacteriaceae</taxon>
        <taxon>Capnocytophaga</taxon>
    </lineage>
</organism>
<reference evidence="1 2" key="1">
    <citation type="submission" date="2015-01" db="EMBL/GenBank/DDBJ databases">
        <authorList>
            <person name="Xiang T."/>
            <person name="Song Y."/>
            <person name="Huang L."/>
            <person name="Wang B."/>
            <person name="Wu P."/>
        </authorList>
    </citation>
    <scope>NUCLEOTIDE SEQUENCE [LARGE SCALE GENOMIC DNA]</scope>
    <source>
        <strain evidence="1 2">Ccy74</strain>
    </source>
</reference>
<dbReference type="OrthoDB" id="9895795at2"/>
<evidence type="ECO:0000313" key="1">
    <source>
        <dbReference type="EMBL" id="CEN40593.1"/>
    </source>
</evidence>
<dbReference type="RefSeq" id="WP_156127720.1">
    <property type="nucleotide sequence ID" value="NZ_CDOG01000038.1"/>
</dbReference>
<name>A0A0B7HSR3_9FLAO</name>